<keyword evidence="2" id="KW-1185">Reference proteome</keyword>
<protein>
    <submittedName>
        <fullName evidence="1">Uncharacterized protein</fullName>
    </submittedName>
</protein>
<gene>
    <name evidence="1" type="ORF">LOK49_LG03G03330</name>
</gene>
<organism evidence="1 2">
    <name type="scientific">Camellia lanceoleosa</name>
    <dbReference type="NCBI Taxonomy" id="1840588"/>
    <lineage>
        <taxon>Eukaryota</taxon>
        <taxon>Viridiplantae</taxon>
        <taxon>Streptophyta</taxon>
        <taxon>Embryophyta</taxon>
        <taxon>Tracheophyta</taxon>
        <taxon>Spermatophyta</taxon>
        <taxon>Magnoliopsida</taxon>
        <taxon>eudicotyledons</taxon>
        <taxon>Gunneridae</taxon>
        <taxon>Pentapetalae</taxon>
        <taxon>asterids</taxon>
        <taxon>Ericales</taxon>
        <taxon>Theaceae</taxon>
        <taxon>Camellia</taxon>
    </lineage>
</organism>
<dbReference type="Proteomes" id="UP001060215">
    <property type="component" value="Chromosome 6"/>
</dbReference>
<name>A0ACC0IAC4_9ERIC</name>
<comment type="caution">
    <text evidence="1">The sequence shown here is derived from an EMBL/GenBank/DDBJ whole genome shotgun (WGS) entry which is preliminary data.</text>
</comment>
<sequence>MTAWRKERGEIEVDGRWEVVSAVAKSEDCLGKSNEVGTCMKESLMREESLQLQRCNNDAQKVDGQIITPSFITSLNGTQRDRPGICLEVNLGHDHFISQLNGPGFCRTDLQGDRQANESIRRIGQRGTGPSKGNKKNVVVRAAAKVLSRSFSGKSKSICDAGRLKEA</sequence>
<proteinExistence type="predicted"/>
<evidence type="ECO:0000313" key="2">
    <source>
        <dbReference type="Proteomes" id="UP001060215"/>
    </source>
</evidence>
<accession>A0ACC0IAC4</accession>
<evidence type="ECO:0000313" key="1">
    <source>
        <dbReference type="EMBL" id="KAI8020901.1"/>
    </source>
</evidence>
<reference evidence="1 2" key="1">
    <citation type="journal article" date="2022" name="Plant J.">
        <title>Chromosome-level genome of Camellia lanceoleosa provides a valuable resource for understanding genome evolution and self-incompatibility.</title>
        <authorList>
            <person name="Gong W."/>
            <person name="Xiao S."/>
            <person name="Wang L."/>
            <person name="Liao Z."/>
            <person name="Chang Y."/>
            <person name="Mo W."/>
            <person name="Hu G."/>
            <person name="Li W."/>
            <person name="Zhao G."/>
            <person name="Zhu H."/>
            <person name="Hu X."/>
            <person name="Ji K."/>
            <person name="Xiang X."/>
            <person name="Song Q."/>
            <person name="Yuan D."/>
            <person name="Jin S."/>
            <person name="Zhang L."/>
        </authorList>
    </citation>
    <scope>NUCLEOTIDE SEQUENCE [LARGE SCALE GENOMIC DNA]</scope>
    <source>
        <strain evidence="1">SQ_2022a</strain>
    </source>
</reference>
<dbReference type="EMBL" id="CM045763">
    <property type="protein sequence ID" value="KAI8020901.1"/>
    <property type="molecule type" value="Genomic_DNA"/>
</dbReference>